<keyword evidence="2" id="KW-0732">Signal</keyword>
<name>A0A1I3LXL7_9FLAO</name>
<evidence type="ECO:0000313" key="4">
    <source>
        <dbReference type="Proteomes" id="UP000242560"/>
    </source>
</evidence>
<dbReference type="AlphaFoldDB" id="A0A1I3LXL7"/>
<feature type="signal peptide" evidence="2">
    <location>
        <begin position="1"/>
        <end position="19"/>
    </location>
</feature>
<keyword evidence="4" id="KW-1185">Reference proteome</keyword>
<dbReference type="RefSeq" id="WP_089819683.1">
    <property type="nucleotide sequence ID" value="NZ_FORQ01000002.1"/>
</dbReference>
<reference evidence="4" key="1">
    <citation type="submission" date="2016-10" db="EMBL/GenBank/DDBJ databases">
        <authorList>
            <person name="Varghese N."/>
            <person name="Submissions S."/>
        </authorList>
    </citation>
    <scope>NUCLEOTIDE SEQUENCE [LARGE SCALE GENOMIC DNA]</scope>
    <source>
        <strain evidence="4">DSM 22251</strain>
    </source>
</reference>
<feature type="chain" id="PRO_5015354878" description="Periplasmic heavy metal sensor" evidence="2">
    <location>
        <begin position="20"/>
        <end position="170"/>
    </location>
</feature>
<feature type="compositionally biased region" description="Basic and acidic residues" evidence="1">
    <location>
        <begin position="149"/>
        <end position="159"/>
    </location>
</feature>
<sequence>MKKILTLLSVALLTSASFAQQLNYDWKNMKPEQRKEIIQKMKPEDRMNLLKEFREKMMISELEVPGNQQEEFKNLYAEYQEKQNAIKEKFTADENYENMSDAEAVKQLEQSFEIGQQLLDNRKNYAQKFMKVISPQQVLKMYQTEGKMRTKILDKKQDGPRNPGPQRRRP</sequence>
<evidence type="ECO:0000256" key="1">
    <source>
        <dbReference type="SAM" id="MobiDB-lite"/>
    </source>
</evidence>
<dbReference type="EMBL" id="FORQ01000002">
    <property type="protein sequence ID" value="SFI89300.1"/>
    <property type="molecule type" value="Genomic_DNA"/>
</dbReference>
<proteinExistence type="predicted"/>
<feature type="region of interest" description="Disordered" evidence="1">
    <location>
        <begin position="149"/>
        <end position="170"/>
    </location>
</feature>
<evidence type="ECO:0000313" key="3">
    <source>
        <dbReference type="EMBL" id="SFI89300.1"/>
    </source>
</evidence>
<accession>A0A1I3LXL7</accession>
<evidence type="ECO:0008006" key="5">
    <source>
        <dbReference type="Google" id="ProtNLM"/>
    </source>
</evidence>
<dbReference type="Proteomes" id="UP000242560">
    <property type="component" value="Unassembled WGS sequence"/>
</dbReference>
<organism evidence="3 4">
    <name type="scientific">Kaistella treverensis</name>
    <dbReference type="NCBI Taxonomy" id="631455"/>
    <lineage>
        <taxon>Bacteria</taxon>
        <taxon>Pseudomonadati</taxon>
        <taxon>Bacteroidota</taxon>
        <taxon>Flavobacteriia</taxon>
        <taxon>Flavobacteriales</taxon>
        <taxon>Weeksellaceae</taxon>
        <taxon>Chryseobacterium group</taxon>
        <taxon>Kaistella</taxon>
    </lineage>
</organism>
<gene>
    <name evidence="3" type="ORF">SAMN05421638_1389</name>
</gene>
<protein>
    <recommendedName>
        <fullName evidence="5">Periplasmic heavy metal sensor</fullName>
    </recommendedName>
</protein>
<evidence type="ECO:0000256" key="2">
    <source>
        <dbReference type="SAM" id="SignalP"/>
    </source>
</evidence>
<feature type="compositionally biased region" description="Low complexity" evidence="1">
    <location>
        <begin position="160"/>
        <end position="170"/>
    </location>
</feature>